<proteinExistence type="predicted"/>
<protein>
    <recommendedName>
        <fullName evidence="2">ATP-grasp domain-containing protein</fullName>
    </recommendedName>
</protein>
<dbReference type="GO" id="GO:0005524">
    <property type="term" value="F:ATP binding"/>
    <property type="evidence" value="ECO:0007669"/>
    <property type="project" value="UniProtKB-UniRule"/>
</dbReference>
<sequence>MPWSGGSGDRALGVTGSMEARGLLARVKSHAGKVGRAVWRLRSSGFPWFIPDAHASADALLVRRAARRQVLAAWPTVLRPAAAAMMCLTWPITTLRMAWVESRRWADPTCGDGRWRLFAQATHLALRHNLWPWEAIAFRRADGANPTPGNWLPEHEYVALARSLVPREAVRMLADKQGFKQWLAARDIPVPRSVAVVSRATYAGRDLAAALGHELEEGAAIVVKPRTGSASRGVEAWLPGTRGFLREADAAGAEIEPEAMARLLCDRAQRDGDLIVESRIPPGVEFSPYLAKAVPVLRLTTAQGPDGGSAVLAGAILKIDAEDVLGSGPVHLLEVRDGQVVESGGVLGRPAFRRVTALRPPGIMGMTVPGWHAAVGMVCSAHDALPFGIPAIGWDVALGGAGPVVIEANVMISLSPQQILSGAPVLEGPLGPMLASWVRTRLARGG</sequence>
<dbReference type="SUPFAM" id="SSF56059">
    <property type="entry name" value="Glutathione synthetase ATP-binding domain-like"/>
    <property type="match status" value="1"/>
</dbReference>
<keyword evidence="1" id="KW-0067">ATP-binding</keyword>
<keyword evidence="1" id="KW-0547">Nucleotide-binding</keyword>
<evidence type="ECO:0000256" key="1">
    <source>
        <dbReference type="PROSITE-ProRule" id="PRU00409"/>
    </source>
</evidence>
<dbReference type="AlphaFoldDB" id="A0A8J7SFZ5"/>
<feature type="domain" description="ATP-grasp" evidence="2">
    <location>
        <begin position="180"/>
        <end position="234"/>
    </location>
</feature>
<accession>A0A8J7SFZ5</accession>
<comment type="caution">
    <text evidence="3">The sequence shown here is derived from an EMBL/GenBank/DDBJ whole genome shotgun (WGS) entry which is preliminary data.</text>
</comment>
<dbReference type="InterPro" id="IPR011761">
    <property type="entry name" value="ATP-grasp"/>
</dbReference>
<organism evidence="3 4">
    <name type="scientific">Thermohalobaculum xanthum</name>
    <dbReference type="NCBI Taxonomy" id="2753746"/>
    <lineage>
        <taxon>Bacteria</taxon>
        <taxon>Pseudomonadati</taxon>
        <taxon>Pseudomonadota</taxon>
        <taxon>Alphaproteobacteria</taxon>
        <taxon>Rhodobacterales</taxon>
        <taxon>Paracoccaceae</taxon>
        <taxon>Thermohalobaculum</taxon>
    </lineage>
</organism>
<dbReference type="RefSeq" id="WP_200610040.1">
    <property type="nucleotide sequence ID" value="NZ_JAEHHL010000006.1"/>
</dbReference>
<dbReference type="EMBL" id="JAEHHL010000006">
    <property type="protein sequence ID" value="MBK0399852.1"/>
    <property type="molecule type" value="Genomic_DNA"/>
</dbReference>
<evidence type="ECO:0000313" key="4">
    <source>
        <dbReference type="Proteomes" id="UP000655420"/>
    </source>
</evidence>
<gene>
    <name evidence="3" type="ORF">H0I76_11680</name>
</gene>
<dbReference type="InterPro" id="IPR039523">
    <property type="entry name" value="RimK-rel_E_lig_ATP-grasp"/>
</dbReference>
<evidence type="ECO:0000259" key="2">
    <source>
        <dbReference type="PROSITE" id="PS50975"/>
    </source>
</evidence>
<keyword evidence="4" id="KW-1185">Reference proteome</keyword>
<reference evidence="3" key="1">
    <citation type="submission" date="2020-12" db="EMBL/GenBank/DDBJ databases">
        <title>Bacterial taxonomy.</title>
        <authorList>
            <person name="Pan X."/>
        </authorList>
    </citation>
    <scope>NUCLEOTIDE SEQUENCE</scope>
    <source>
        <strain evidence="3">M0105</strain>
    </source>
</reference>
<evidence type="ECO:0000313" key="3">
    <source>
        <dbReference type="EMBL" id="MBK0399852.1"/>
    </source>
</evidence>
<dbReference type="Proteomes" id="UP000655420">
    <property type="component" value="Unassembled WGS sequence"/>
</dbReference>
<dbReference type="GO" id="GO:0046872">
    <property type="term" value="F:metal ion binding"/>
    <property type="evidence" value="ECO:0007669"/>
    <property type="project" value="InterPro"/>
</dbReference>
<name>A0A8J7SFZ5_9RHOB</name>
<dbReference type="PROSITE" id="PS50975">
    <property type="entry name" value="ATP_GRASP"/>
    <property type="match status" value="1"/>
</dbReference>
<dbReference type="Pfam" id="PF14397">
    <property type="entry name" value="ATPgrasp_ST"/>
    <property type="match status" value="1"/>
</dbReference>